<gene>
    <name evidence="2" type="ORF">Q4T40_12645</name>
</gene>
<evidence type="ECO:0000313" key="3">
    <source>
        <dbReference type="Proteomes" id="UP001254848"/>
    </source>
</evidence>
<keyword evidence="1" id="KW-0732">Signal</keyword>
<dbReference type="RefSeq" id="WP_413780585.1">
    <property type="nucleotide sequence ID" value="NZ_JAUOZS010000001.1"/>
</dbReference>
<dbReference type="EMBL" id="JAUOZS010000001">
    <property type="protein sequence ID" value="MDT8902096.1"/>
    <property type="molecule type" value="Genomic_DNA"/>
</dbReference>
<evidence type="ECO:0000256" key="1">
    <source>
        <dbReference type="SAM" id="SignalP"/>
    </source>
</evidence>
<comment type="caution">
    <text evidence="2">The sequence shown here is derived from an EMBL/GenBank/DDBJ whole genome shotgun (WGS) entry which is preliminary data.</text>
</comment>
<accession>A0ABU3NZ77</accession>
<name>A0ABU3NZ77_9FIRM</name>
<dbReference type="Proteomes" id="UP001254848">
    <property type="component" value="Unassembled WGS sequence"/>
</dbReference>
<protein>
    <submittedName>
        <fullName evidence="2">Uncharacterized protein</fullName>
    </submittedName>
</protein>
<organism evidence="2 3">
    <name type="scientific">Anaeroselena agilis</name>
    <dbReference type="NCBI Taxonomy" id="3063788"/>
    <lineage>
        <taxon>Bacteria</taxon>
        <taxon>Bacillati</taxon>
        <taxon>Bacillota</taxon>
        <taxon>Negativicutes</taxon>
        <taxon>Acetonemataceae</taxon>
        <taxon>Anaeroselena</taxon>
    </lineage>
</organism>
<sequence>MKKVLILLLAFALLTPLGSPVCAAGDARRIALLPVAATAKARELPAVKARITATIAAWFHTPLPSFVKKYEIIPAAEITAALPPNGALDPRRPDLAGLGQLAAKLDADLILGFIITDLGEYQLRNLEGDLKLRTDLEMRLIGFKADSGKIIDIKGREDYFDDWAADGEAENLAAVLTERLLVKAAGGREFWPR</sequence>
<reference evidence="2 3" key="1">
    <citation type="submission" date="2023-07" db="EMBL/GenBank/DDBJ databases">
        <title>The novel representative of Negativicutes class, Anaeroselena agilis gen. nov. sp. nov.</title>
        <authorList>
            <person name="Prokofeva M.I."/>
            <person name="Elcheninov A.G."/>
            <person name="Klyukina A."/>
            <person name="Kublanov I.V."/>
            <person name="Frolov E.N."/>
            <person name="Podosokorskaya O.A."/>
        </authorList>
    </citation>
    <scope>NUCLEOTIDE SEQUENCE [LARGE SCALE GENOMIC DNA]</scope>
    <source>
        <strain evidence="2 3">4137-cl</strain>
    </source>
</reference>
<proteinExistence type="predicted"/>
<evidence type="ECO:0000313" key="2">
    <source>
        <dbReference type="EMBL" id="MDT8902096.1"/>
    </source>
</evidence>
<keyword evidence="3" id="KW-1185">Reference proteome</keyword>
<feature type="signal peptide" evidence="1">
    <location>
        <begin position="1"/>
        <end position="23"/>
    </location>
</feature>
<feature type="chain" id="PRO_5045056848" evidence="1">
    <location>
        <begin position="24"/>
        <end position="193"/>
    </location>
</feature>